<proteinExistence type="predicted"/>
<name>A0A5R8NZE9_9NOCA</name>
<dbReference type="AlphaFoldDB" id="A0A5R8NZE9"/>
<feature type="transmembrane region" description="Helical" evidence="1">
    <location>
        <begin position="192"/>
        <end position="212"/>
    </location>
</feature>
<feature type="transmembrane region" description="Helical" evidence="1">
    <location>
        <begin position="224"/>
        <end position="244"/>
    </location>
</feature>
<evidence type="ECO:0000256" key="1">
    <source>
        <dbReference type="SAM" id="Phobius"/>
    </source>
</evidence>
<accession>A0A5R8NZE9</accession>
<evidence type="ECO:0008006" key="4">
    <source>
        <dbReference type="Google" id="ProtNLM"/>
    </source>
</evidence>
<organism evidence="2 3">
    <name type="scientific">Nocardia cyriacigeorgica</name>
    <dbReference type="NCBI Taxonomy" id="135487"/>
    <lineage>
        <taxon>Bacteria</taxon>
        <taxon>Bacillati</taxon>
        <taxon>Actinomycetota</taxon>
        <taxon>Actinomycetes</taxon>
        <taxon>Mycobacteriales</taxon>
        <taxon>Nocardiaceae</taxon>
        <taxon>Nocardia</taxon>
    </lineage>
</organism>
<feature type="transmembrane region" description="Helical" evidence="1">
    <location>
        <begin position="80"/>
        <end position="109"/>
    </location>
</feature>
<dbReference type="EMBL" id="VBUT01000002">
    <property type="protein sequence ID" value="TLF80772.1"/>
    <property type="molecule type" value="Genomic_DNA"/>
</dbReference>
<keyword evidence="1" id="KW-0472">Membrane</keyword>
<keyword evidence="1" id="KW-0812">Transmembrane</keyword>
<dbReference type="Proteomes" id="UP000306378">
    <property type="component" value="Unassembled WGS sequence"/>
</dbReference>
<feature type="transmembrane region" description="Helical" evidence="1">
    <location>
        <begin position="38"/>
        <end position="60"/>
    </location>
</feature>
<dbReference type="RefSeq" id="WP_138446423.1">
    <property type="nucleotide sequence ID" value="NZ_VBUT01000002.1"/>
</dbReference>
<feature type="transmembrane region" description="Helical" evidence="1">
    <location>
        <begin position="157"/>
        <end position="180"/>
    </location>
</feature>
<feature type="transmembrane region" description="Helical" evidence="1">
    <location>
        <begin position="121"/>
        <end position="145"/>
    </location>
</feature>
<comment type="caution">
    <text evidence="2">The sequence shown here is derived from an EMBL/GenBank/DDBJ whole genome shotgun (WGS) entry which is preliminary data.</text>
</comment>
<reference evidence="2 3" key="1">
    <citation type="submission" date="2019-05" db="EMBL/GenBank/DDBJ databases">
        <title>Genomes sequences of two Nocardia cyriacigeorgica environmental isolates, type strains Nocardia asteroides ATCC 19247 and Nocardia cyriacigeorgica DSM 44484.</title>
        <authorList>
            <person name="Vautrin F."/>
            <person name="Bergeron E."/>
            <person name="Dubost A."/>
            <person name="Abrouk D."/>
            <person name="Rodriguez Nava V."/>
            <person name="Pujic P."/>
        </authorList>
    </citation>
    <scope>NUCLEOTIDE SEQUENCE [LARGE SCALE GENOMIC DNA]</scope>
    <source>
        <strain evidence="2 3">EML 446</strain>
    </source>
</reference>
<protein>
    <recommendedName>
        <fullName evidence="4">DUF998 domain-containing protein</fullName>
    </recommendedName>
</protein>
<sequence length="269" mass="28910">MSQVSARRHSSADLSPPPAQLLDKIALAMTKPVNITRWYALVIAVCLAMIVVTLLLLIYVMPEGSDVAGTVEFYAKYNGLLRGVSAFFALLFLIGAVWSAAFISTLWAADRSKNRVLTWTALFSEVLVLGLFFVEAGVFAGTVLLSGNAPDEIIHALHVTVLVSAALLGPVWIPFAWAAWQISRRSGLFPAWLNKLCVIVIVIDLCTLTGVFTLSGPLNGANGLIGAFSGVLGPVVWIGGLFAWEFVEWARYRTSVSTTPNATSKGIQA</sequence>
<evidence type="ECO:0000313" key="3">
    <source>
        <dbReference type="Proteomes" id="UP000306378"/>
    </source>
</evidence>
<gene>
    <name evidence="2" type="ORF">FEK34_03465</name>
</gene>
<evidence type="ECO:0000313" key="2">
    <source>
        <dbReference type="EMBL" id="TLF80772.1"/>
    </source>
</evidence>
<keyword evidence="1" id="KW-1133">Transmembrane helix</keyword>